<accession>T1KRG9</accession>
<dbReference type="HOGENOM" id="CLU_1498185_0_0_1"/>
<dbReference type="EMBL" id="CAEY01000391">
    <property type="status" value="NOT_ANNOTATED_CDS"/>
    <property type="molecule type" value="Genomic_DNA"/>
</dbReference>
<dbReference type="EnsemblMetazoa" id="tetur18g03490.1">
    <property type="protein sequence ID" value="tetur18g03490.1"/>
    <property type="gene ID" value="tetur18g03490"/>
</dbReference>
<reference evidence="3" key="1">
    <citation type="submission" date="2011-08" db="EMBL/GenBank/DDBJ databases">
        <authorList>
            <person name="Rombauts S."/>
        </authorList>
    </citation>
    <scope>NUCLEOTIDE SEQUENCE</scope>
    <source>
        <strain evidence="3">London</strain>
    </source>
</reference>
<evidence type="ECO:0000313" key="2">
    <source>
        <dbReference type="EnsemblMetazoa" id="tetur18g03490.1"/>
    </source>
</evidence>
<feature type="compositionally biased region" description="Pro residues" evidence="1">
    <location>
        <begin position="1"/>
        <end position="11"/>
    </location>
</feature>
<evidence type="ECO:0000256" key="1">
    <source>
        <dbReference type="SAM" id="MobiDB-lite"/>
    </source>
</evidence>
<proteinExistence type="predicted"/>
<dbReference type="AlphaFoldDB" id="T1KRG9"/>
<sequence>MLQRPVPPPPSSSESSSSLSEDDQESDHEAYELPPVPPQKTCGSGLPKAHVAQADYPRRVIGNLVEHEPIIYFDEELDCPDLEPENYGPIVTCKKGQRVAQLAPDELAAEIPWCFFGKTFARKNEADVNARTAALNLVPLIMFVVRTPKSHVRPLALVLKSEFVPQASQEEERPKILKPP</sequence>
<keyword evidence="3" id="KW-1185">Reference proteome</keyword>
<name>T1KRG9_TETUR</name>
<evidence type="ECO:0000313" key="3">
    <source>
        <dbReference type="Proteomes" id="UP000015104"/>
    </source>
</evidence>
<organism evidence="2 3">
    <name type="scientific">Tetranychus urticae</name>
    <name type="common">Two-spotted spider mite</name>
    <dbReference type="NCBI Taxonomy" id="32264"/>
    <lineage>
        <taxon>Eukaryota</taxon>
        <taxon>Metazoa</taxon>
        <taxon>Ecdysozoa</taxon>
        <taxon>Arthropoda</taxon>
        <taxon>Chelicerata</taxon>
        <taxon>Arachnida</taxon>
        <taxon>Acari</taxon>
        <taxon>Acariformes</taxon>
        <taxon>Trombidiformes</taxon>
        <taxon>Prostigmata</taxon>
        <taxon>Eleutherengona</taxon>
        <taxon>Raphignathae</taxon>
        <taxon>Tetranychoidea</taxon>
        <taxon>Tetranychidae</taxon>
        <taxon>Tetranychus</taxon>
    </lineage>
</organism>
<feature type="region of interest" description="Disordered" evidence="1">
    <location>
        <begin position="1"/>
        <end position="48"/>
    </location>
</feature>
<reference evidence="2" key="2">
    <citation type="submission" date="2015-06" db="UniProtKB">
        <authorList>
            <consortium name="EnsemblMetazoa"/>
        </authorList>
    </citation>
    <scope>IDENTIFICATION</scope>
</reference>
<dbReference type="Proteomes" id="UP000015104">
    <property type="component" value="Unassembled WGS sequence"/>
</dbReference>
<protein>
    <submittedName>
        <fullName evidence="2">Uncharacterized protein</fullName>
    </submittedName>
</protein>